<dbReference type="PANTHER" id="PTHR34039">
    <property type="entry name" value="UPF0102 PROTEIN YRAN"/>
    <property type="match status" value="1"/>
</dbReference>
<dbReference type="InterPro" id="IPR003509">
    <property type="entry name" value="UPF0102_YraN-like"/>
</dbReference>
<evidence type="ECO:0000256" key="1">
    <source>
        <dbReference type="ARBA" id="ARBA00006738"/>
    </source>
</evidence>
<dbReference type="NCBIfam" id="NF009154">
    <property type="entry name" value="PRK12497.3-3"/>
    <property type="match status" value="1"/>
</dbReference>
<gene>
    <name evidence="3" type="ORF">NX722_13305</name>
</gene>
<sequence length="136" mass="15794">MYWRLKLQSNTGARAEHLALQHLKANRLKLVARNYACRFGELDLVMLDGETLVFVEVRSRNSQQFGGAAASITPAKQRKIRRTAEHFLQNHRKHQHRHCRFDAVLIINQTDTVTRHVISSNDERAPKPIEWLQGIF</sequence>
<dbReference type="InterPro" id="IPR011856">
    <property type="entry name" value="tRNA_endonuc-like_dom_sf"/>
</dbReference>
<dbReference type="EMBL" id="JAPFCC010000001">
    <property type="protein sequence ID" value="MCW7553585.1"/>
    <property type="molecule type" value="Genomic_DNA"/>
</dbReference>
<dbReference type="CDD" id="cd20736">
    <property type="entry name" value="PoNe_Nuclease"/>
    <property type="match status" value="1"/>
</dbReference>
<dbReference type="PANTHER" id="PTHR34039:SF1">
    <property type="entry name" value="UPF0102 PROTEIN YRAN"/>
    <property type="match status" value="1"/>
</dbReference>
<evidence type="ECO:0000313" key="4">
    <source>
        <dbReference type="Proteomes" id="UP001209854"/>
    </source>
</evidence>
<dbReference type="NCBIfam" id="NF009150">
    <property type="entry name" value="PRK12497.1-3"/>
    <property type="match status" value="1"/>
</dbReference>
<keyword evidence="4" id="KW-1185">Reference proteome</keyword>
<dbReference type="InterPro" id="IPR011335">
    <property type="entry name" value="Restrct_endonuc-II-like"/>
</dbReference>
<dbReference type="Pfam" id="PF02021">
    <property type="entry name" value="UPF0102"/>
    <property type="match status" value="1"/>
</dbReference>
<proteinExistence type="inferred from homology"/>
<dbReference type="NCBIfam" id="TIGR00252">
    <property type="entry name" value="YraN family protein"/>
    <property type="match status" value="1"/>
</dbReference>
<name>A0ABT3MW51_9GAMM</name>
<protein>
    <recommendedName>
        <fullName evidence="2">UPF0102 protein NX722_13305</fullName>
    </recommendedName>
</protein>
<dbReference type="RefSeq" id="WP_262568405.1">
    <property type="nucleotide sequence ID" value="NZ_JAPFCC010000001.1"/>
</dbReference>
<dbReference type="Proteomes" id="UP001209854">
    <property type="component" value="Unassembled WGS sequence"/>
</dbReference>
<evidence type="ECO:0000313" key="3">
    <source>
        <dbReference type="EMBL" id="MCW7553585.1"/>
    </source>
</evidence>
<comment type="caution">
    <text evidence="3">The sequence shown here is derived from an EMBL/GenBank/DDBJ whole genome shotgun (WGS) entry which is preliminary data.</text>
</comment>
<dbReference type="Gene3D" id="3.40.1350.10">
    <property type="match status" value="1"/>
</dbReference>
<organism evidence="3 4">
    <name type="scientific">Endozoicomonas gorgoniicola</name>
    <dbReference type="NCBI Taxonomy" id="1234144"/>
    <lineage>
        <taxon>Bacteria</taxon>
        <taxon>Pseudomonadati</taxon>
        <taxon>Pseudomonadota</taxon>
        <taxon>Gammaproteobacteria</taxon>
        <taxon>Oceanospirillales</taxon>
        <taxon>Endozoicomonadaceae</taxon>
        <taxon>Endozoicomonas</taxon>
    </lineage>
</organism>
<dbReference type="SUPFAM" id="SSF52980">
    <property type="entry name" value="Restriction endonuclease-like"/>
    <property type="match status" value="1"/>
</dbReference>
<reference evidence="3 4" key="1">
    <citation type="submission" date="2022-10" db="EMBL/GenBank/DDBJ databases">
        <title>High-quality genome sequences of two octocoral-associated bacteria, Endozoicomonas euniceicola EF212 and Endozoicomonas gorgoniicola PS125.</title>
        <authorList>
            <person name="Chiou Y.-J."/>
            <person name="Chen Y.-H."/>
        </authorList>
    </citation>
    <scope>NUCLEOTIDE SEQUENCE [LARGE SCALE GENOMIC DNA]</scope>
    <source>
        <strain evidence="3 4">PS125</strain>
    </source>
</reference>
<dbReference type="HAMAP" id="MF_00048">
    <property type="entry name" value="UPF0102"/>
    <property type="match status" value="1"/>
</dbReference>
<comment type="similarity">
    <text evidence="1 2">Belongs to the UPF0102 family.</text>
</comment>
<accession>A0ABT3MW51</accession>
<evidence type="ECO:0000256" key="2">
    <source>
        <dbReference type="HAMAP-Rule" id="MF_00048"/>
    </source>
</evidence>